<evidence type="ECO:0000259" key="10">
    <source>
        <dbReference type="Pfam" id="PF04552"/>
    </source>
</evidence>
<dbReference type="GO" id="GO:0001216">
    <property type="term" value="F:DNA-binding transcription activator activity"/>
    <property type="evidence" value="ECO:0007669"/>
    <property type="project" value="InterPro"/>
</dbReference>
<dbReference type="InterPro" id="IPR007634">
    <property type="entry name" value="RNA_pol_sigma_54_DNA-bd"/>
</dbReference>
<dbReference type="Gene3D" id="1.10.10.1330">
    <property type="entry name" value="RNA polymerase sigma-54 factor, core-binding domain"/>
    <property type="match status" value="1"/>
</dbReference>
<dbReference type="EMBL" id="JABBNT010000004">
    <property type="protein sequence ID" value="NMM45444.1"/>
    <property type="molecule type" value="Genomic_DNA"/>
</dbReference>
<dbReference type="InterPro" id="IPR007046">
    <property type="entry name" value="RNA_pol_sigma_54_core-bd"/>
</dbReference>
<dbReference type="PROSITE" id="PS50044">
    <property type="entry name" value="SIGMA54_3"/>
    <property type="match status" value="1"/>
</dbReference>
<evidence type="ECO:0000256" key="6">
    <source>
        <dbReference type="ARBA" id="ARBA00023082"/>
    </source>
</evidence>
<evidence type="ECO:0000256" key="9">
    <source>
        <dbReference type="PIRNR" id="PIRNR000774"/>
    </source>
</evidence>
<dbReference type="PANTHER" id="PTHR32248:SF4">
    <property type="entry name" value="RNA POLYMERASE SIGMA-54 FACTOR"/>
    <property type="match status" value="1"/>
</dbReference>
<accession>A0A7Y0HHF7</accession>
<evidence type="ECO:0000256" key="3">
    <source>
        <dbReference type="ARBA" id="ARBA00022679"/>
    </source>
</evidence>
<dbReference type="InterPro" id="IPR038709">
    <property type="entry name" value="RpoN_core-bd_sf"/>
</dbReference>
<sequence>MRQQTALRLTLGLTRSIGFLELSNVELTQTLHEIASDNPWLMVQAARPAEFNSADAEDDGPSLISHILSQLPHLVPAPRDHAIAIALAEALDANGILTATTDAVARRTGVTRDRVNAVLDALRRIEPRGVFAHSLADCLGLQLAAVGALDAEMQSVLDRLDLLTQGGLEALAAETRLPLSRVASLVARLRELDPRPAARFSSQTSASRVADLTFTETTDGWQVALNPETTPRLSLATLGGSVPRGSRLSQERREANMLIAAIERRNKSMLDVGRVLAREQSGFLSDGVGSLRPLTKRAVALEIGLHESTVGRLVNAGSAATPHGTIPLTRFFSRAARRDPITDEPRFAAPAVGEMIARIVESESAEKPFSDTQIAERLSRHGITVSRRVVSNIRNRAGIDNRATRKRRR</sequence>
<dbReference type="GO" id="GO:0006352">
    <property type="term" value="P:DNA-templated transcription initiation"/>
    <property type="evidence" value="ECO:0007669"/>
    <property type="project" value="InterPro"/>
</dbReference>
<organism evidence="12 13">
    <name type="scientific">Pacificispira spongiicola</name>
    <dbReference type="NCBI Taxonomy" id="2729598"/>
    <lineage>
        <taxon>Bacteria</taxon>
        <taxon>Pseudomonadati</taxon>
        <taxon>Pseudomonadota</taxon>
        <taxon>Alphaproteobacteria</taxon>
        <taxon>Rhodospirillales</taxon>
        <taxon>Rhodospirillaceae</taxon>
        <taxon>Pacificispira</taxon>
    </lineage>
</organism>
<evidence type="ECO:0000256" key="2">
    <source>
        <dbReference type="ARBA" id="ARBA00022478"/>
    </source>
</evidence>
<evidence type="ECO:0000313" key="13">
    <source>
        <dbReference type="Proteomes" id="UP000539372"/>
    </source>
</evidence>
<dbReference type="Pfam" id="PF04963">
    <property type="entry name" value="Sigma54_CBD"/>
    <property type="match status" value="1"/>
</dbReference>
<reference evidence="12 13" key="1">
    <citation type="submission" date="2020-04" db="EMBL/GenBank/DDBJ databases">
        <title>Rhodospirillaceae bacterium KN72 isolated from deep sea.</title>
        <authorList>
            <person name="Zhang D.-C."/>
        </authorList>
    </citation>
    <scope>NUCLEOTIDE SEQUENCE [LARGE SCALE GENOMIC DNA]</scope>
    <source>
        <strain evidence="12 13">KN72</strain>
    </source>
</reference>
<comment type="similarity">
    <text evidence="1 9">Belongs to the sigma-54 factor family.</text>
</comment>
<dbReference type="Pfam" id="PF00309">
    <property type="entry name" value="Sigma54_AID"/>
    <property type="match status" value="1"/>
</dbReference>
<dbReference type="Proteomes" id="UP000539372">
    <property type="component" value="Unassembled WGS sequence"/>
</dbReference>
<keyword evidence="2 9" id="KW-0240">DNA-directed RNA polymerase</keyword>
<dbReference type="PRINTS" id="PR00045">
    <property type="entry name" value="SIGMA54FCT"/>
</dbReference>
<gene>
    <name evidence="12" type="ORF">HH303_13200</name>
</gene>
<dbReference type="InterPro" id="IPR000394">
    <property type="entry name" value="RNA_pol_sigma_54"/>
</dbReference>
<keyword evidence="13" id="KW-1185">Reference proteome</keyword>
<protein>
    <recommendedName>
        <fullName evidence="9">RNA polymerase sigma-54 factor</fullName>
    </recommendedName>
</protein>
<dbReference type="PANTHER" id="PTHR32248">
    <property type="entry name" value="RNA POLYMERASE SIGMA-54 FACTOR"/>
    <property type="match status" value="1"/>
</dbReference>
<keyword evidence="6 9" id="KW-0731">Sigma factor</keyword>
<dbReference type="GO" id="GO:0016779">
    <property type="term" value="F:nucleotidyltransferase activity"/>
    <property type="evidence" value="ECO:0007669"/>
    <property type="project" value="UniProtKB-KW"/>
</dbReference>
<proteinExistence type="inferred from homology"/>
<dbReference type="PIRSF" id="PIRSF000774">
    <property type="entry name" value="RpoN"/>
    <property type="match status" value="1"/>
</dbReference>
<evidence type="ECO:0000256" key="1">
    <source>
        <dbReference type="ARBA" id="ARBA00008798"/>
    </source>
</evidence>
<comment type="function">
    <text evidence="9">Sigma factors are initiation factors that promote the attachment of RNA polymerase to specific initiation sites and are then released.</text>
</comment>
<evidence type="ECO:0000259" key="11">
    <source>
        <dbReference type="Pfam" id="PF04963"/>
    </source>
</evidence>
<evidence type="ECO:0000256" key="7">
    <source>
        <dbReference type="ARBA" id="ARBA00023125"/>
    </source>
</evidence>
<evidence type="ECO:0000256" key="8">
    <source>
        <dbReference type="ARBA" id="ARBA00023163"/>
    </source>
</evidence>
<keyword evidence="8 9" id="KW-0804">Transcription</keyword>
<dbReference type="GO" id="GO:0016987">
    <property type="term" value="F:sigma factor activity"/>
    <property type="evidence" value="ECO:0007669"/>
    <property type="project" value="UniProtKB-KW"/>
</dbReference>
<keyword evidence="7 9" id="KW-0238">DNA-binding</keyword>
<evidence type="ECO:0000256" key="4">
    <source>
        <dbReference type="ARBA" id="ARBA00022695"/>
    </source>
</evidence>
<evidence type="ECO:0000313" key="12">
    <source>
        <dbReference type="EMBL" id="NMM45444.1"/>
    </source>
</evidence>
<comment type="caution">
    <text evidence="12">The sequence shown here is derived from an EMBL/GenBank/DDBJ whole genome shotgun (WGS) entry which is preliminary data.</text>
</comment>
<dbReference type="RefSeq" id="WP_169625846.1">
    <property type="nucleotide sequence ID" value="NZ_JABBNT010000004.1"/>
</dbReference>
<evidence type="ECO:0000256" key="5">
    <source>
        <dbReference type="ARBA" id="ARBA00023015"/>
    </source>
</evidence>
<dbReference type="GO" id="GO:0000428">
    <property type="term" value="C:DNA-directed RNA polymerase complex"/>
    <property type="evidence" value="ECO:0007669"/>
    <property type="project" value="UniProtKB-KW"/>
</dbReference>
<keyword evidence="3 9" id="KW-0808">Transferase</keyword>
<dbReference type="Gene3D" id="1.10.10.60">
    <property type="entry name" value="Homeodomain-like"/>
    <property type="match status" value="1"/>
</dbReference>
<name>A0A7Y0HHF7_9PROT</name>
<feature type="domain" description="RNA polymerase sigma factor 54 DNA-binding" evidence="10">
    <location>
        <begin position="248"/>
        <end position="407"/>
    </location>
</feature>
<dbReference type="Pfam" id="PF04552">
    <property type="entry name" value="Sigma54_DBD"/>
    <property type="match status" value="1"/>
</dbReference>
<keyword evidence="5 9" id="KW-0805">Transcription regulation</keyword>
<dbReference type="GO" id="GO:0003677">
    <property type="term" value="F:DNA binding"/>
    <property type="evidence" value="ECO:0007669"/>
    <property type="project" value="UniProtKB-KW"/>
</dbReference>
<keyword evidence="4 9" id="KW-0548">Nucleotidyltransferase</keyword>
<dbReference type="AlphaFoldDB" id="A0A7Y0HHF7"/>
<feature type="domain" description="RNA polymerase sigma factor 54 core-binding" evidence="11">
    <location>
        <begin position="58"/>
        <end position="235"/>
    </location>
</feature>